<evidence type="ECO:0000256" key="7">
    <source>
        <dbReference type="ARBA" id="ARBA00022833"/>
    </source>
</evidence>
<dbReference type="SUPFAM" id="SSF102712">
    <property type="entry name" value="JAB1/MPN domain"/>
    <property type="match status" value="1"/>
</dbReference>
<dbReference type="InterPro" id="IPR015063">
    <property type="entry name" value="USP8_dimer"/>
</dbReference>
<protein>
    <recommendedName>
        <fullName evidence="10">MPN domain-containing protein</fullName>
    </recommendedName>
</protein>
<evidence type="ECO:0000256" key="3">
    <source>
        <dbReference type="ARBA" id="ARBA00022670"/>
    </source>
</evidence>
<dbReference type="GO" id="GO:0061578">
    <property type="term" value="F:K63-linked deubiquitinase activity"/>
    <property type="evidence" value="ECO:0007669"/>
    <property type="project" value="InterPro"/>
</dbReference>
<dbReference type="Gene3D" id="3.40.140.10">
    <property type="entry name" value="Cytidine Deaminase, domain 2"/>
    <property type="match status" value="1"/>
</dbReference>
<evidence type="ECO:0000313" key="12">
    <source>
        <dbReference type="Proteomes" id="UP001515480"/>
    </source>
</evidence>
<comment type="cofactor">
    <cofactor evidence="1">
        <name>Zn(2+)</name>
        <dbReference type="ChEBI" id="CHEBI:29105"/>
    </cofactor>
</comment>
<organism evidence="11 12">
    <name type="scientific">Prymnesium parvum</name>
    <name type="common">Toxic golden alga</name>
    <dbReference type="NCBI Taxonomy" id="97485"/>
    <lineage>
        <taxon>Eukaryota</taxon>
        <taxon>Haptista</taxon>
        <taxon>Haptophyta</taxon>
        <taxon>Prymnesiophyceae</taxon>
        <taxon>Prymnesiales</taxon>
        <taxon>Prymnesiaceae</taxon>
        <taxon>Prymnesium</taxon>
    </lineage>
</organism>
<evidence type="ECO:0000259" key="10">
    <source>
        <dbReference type="PROSITE" id="PS50249"/>
    </source>
</evidence>
<dbReference type="GO" id="GO:0140492">
    <property type="term" value="F:metal-dependent deubiquitinase activity"/>
    <property type="evidence" value="ECO:0007669"/>
    <property type="project" value="InterPro"/>
</dbReference>
<dbReference type="GO" id="GO:0046872">
    <property type="term" value="F:metal ion binding"/>
    <property type="evidence" value="ECO:0007669"/>
    <property type="project" value="UniProtKB-KW"/>
</dbReference>
<evidence type="ECO:0000256" key="4">
    <source>
        <dbReference type="ARBA" id="ARBA00022723"/>
    </source>
</evidence>
<dbReference type="PANTHER" id="PTHR12947:SF13">
    <property type="entry name" value="FI19924P1"/>
    <property type="match status" value="1"/>
</dbReference>
<keyword evidence="4" id="KW-0479">Metal-binding</keyword>
<evidence type="ECO:0000313" key="11">
    <source>
        <dbReference type="EMBL" id="KAL1526494.1"/>
    </source>
</evidence>
<comment type="similarity">
    <text evidence="2">Belongs to the peptidase M67C family.</text>
</comment>
<evidence type="ECO:0000256" key="1">
    <source>
        <dbReference type="ARBA" id="ARBA00001947"/>
    </source>
</evidence>
<dbReference type="GO" id="GO:0016020">
    <property type="term" value="C:membrane"/>
    <property type="evidence" value="ECO:0007669"/>
    <property type="project" value="TreeGrafter"/>
</dbReference>
<feature type="compositionally biased region" description="Polar residues" evidence="9">
    <location>
        <begin position="311"/>
        <end position="322"/>
    </location>
</feature>
<dbReference type="AlphaFoldDB" id="A0AB34K1V1"/>
<dbReference type="PANTHER" id="PTHR12947">
    <property type="entry name" value="AMSH-LIKE PROTEASE"/>
    <property type="match status" value="1"/>
</dbReference>
<dbReference type="InterPro" id="IPR044098">
    <property type="entry name" value="STAMBP/STALP-like_MPN"/>
</dbReference>
<evidence type="ECO:0000256" key="8">
    <source>
        <dbReference type="ARBA" id="ARBA00023049"/>
    </source>
</evidence>
<dbReference type="Proteomes" id="UP001515480">
    <property type="component" value="Unassembled WGS sequence"/>
</dbReference>
<dbReference type="GO" id="GO:0070536">
    <property type="term" value="P:protein K63-linked deubiquitination"/>
    <property type="evidence" value="ECO:0007669"/>
    <property type="project" value="InterPro"/>
</dbReference>
<accession>A0AB34K1V1</accession>
<keyword evidence="8" id="KW-0482">Metalloprotease</keyword>
<sequence>MDVHPRIRQLRELAETGGREAHFDSHQPVRRGFMAATSLLTQGKTYQAERDIERAYVLKYRFTVFFLERLSMHKDFNLPELKPDRKRLKAACKMVLEELATELEPMLEAIYHAEDAAEAAAEAERAGAASEGDGVLACGECEEPSAHSAVEGELAQTPGNECGAWVERHADPPDDGLDLSRPLYPPRRAAPPPRRAASFEPPPPSFDEVIASSGGYAPPLVAHAAASLPHPPADAAPPTAPPHERAPPAHTPPVESSPPARAPAQSSLFNALLRPATHCPVQPAHVAPPASAPAPSPTYHVPPMDLPALLPSSSRATRSNVAGTMAEPSPRLSGLAGLNLNYQPSACPAAVRSTSADAFSADAARLRTQSFTPPPVAALDLSIPPLRPPASAGAMPHHSRVDGTAGAAGSARASTDPIGQHGSRLAPASAPLGTLGLSGVSGSGLRPVHIPSSVTRDFLRLAQANTARDIETCAILLGQLRQHAFIVERLLVPHQIGSANQCETTNEDEIYSFCTEADLVTLGWIHTHPSQTCFLSSVDLHTHCSWQSMLDEAVAIVLSPRHSPSQGVFRLSHPNPPGLKEVQCCRKSGFHPEHQRNGQEPGNGVYEKCTHVVWREDLDCQIVDLRNK</sequence>
<proteinExistence type="inferred from homology"/>
<keyword evidence="5" id="KW-0833">Ubl conjugation pathway</keyword>
<evidence type="ECO:0000256" key="9">
    <source>
        <dbReference type="SAM" id="MobiDB-lite"/>
    </source>
</evidence>
<evidence type="ECO:0000256" key="5">
    <source>
        <dbReference type="ARBA" id="ARBA00022786"/>
    </source>
</evidence>
<dbReference type="InterPro" id="IPR037518">
    <property type="entry name" value="MPN"/>
</dbReference>
<dbReference type="PROSITE" id="PS50249">
    <property type="entry name" value="MPN"/>
    <property type="match status" value="1"/>
</dbReference>
<dbReference type="GO" id="GO:0005768">
    <property type="term" value="C:endosome"/>
    <property type="evidence" value="ECO:0007669"/>
    <property type="project" value="TreeGrafter"/>
</dbReference>
<feature type="region of interest" description="Disordered" evidence="9">
    <location>
        <begin position="164"/>
        <end position="211"/>
    </location>
</feature>
<feature type="compositionally biased region" description="Pro residues" evidence="9">
    <location>
        <begin position="183"/>
        <end position="205"/>
    </location>
</feature>
<dbReference type="GO" id="GO:0006508">
    <property type="term" value="P:proteolysis"/>
    <property type="evidence" value="ECO:0007669"/>
    <property type="project" value="UniProtKB-KW"/>
</dbReference>
<keyword evidence="6" id="KW-0378">Hydrolase</keyword>
<reference evidence="11 12" key="1">
    <citation type="journal article" date="2024" name="Science">
        <title>Giant polyketide synthase enzymes in the biosynthesis of giant marine polyether toxins.</title>
        <authorList>
            <person name="Fallon T.R."/>
            <person name="Shende V.V."/>
            <person name="Wierzbicki I.H."/>
            <person name="Pendleton A.L."/>
            <person name="Watervoot N.F."/>
            <person name="Auber R.P."/>
            <person name="Gonzalez D.J."/>
            <person name="Wisecaver J.H."/>
            <person name="Moore B.S."/>
        </authorList>
    </citation>
    <scope>NUCLEOTIDE SEQUENCE [LARGE SCALE GENOMIC DNA]</scope>
    <source>
        <strain evidence="11 12">12B1</strain>
    </source>
</reference>
<keyword evidence="12" id="KW-1185">Reference proteome</keyword>
<keyword evidence="7" id="KW-0862">Zinc</keyword>
<evidence type="ECO:0000256" key="6">
    <source>
        <dbReference type="ARBA" id="ARBA00022801"/>
    </source>
</evidence>
<feature type="compositionally biased region" description="Low complexity" evidence="9">
    <location>
        <begin position="403"/>
        <end position="415"/>
    </location>
</feature>
<feature type="region of interest" description="Disordered" evidence="9">
    <location>
        <begin position="227"/>
        <end position="263"/>
    </location>
</feature>
<dbReference type="Pfam" id="PF08969">
    <property type="entry name" value="USP8_dimer"/>
    <property type="match status" value="1"/>
</dbReference>
<dbReference type="Gene3D" id="1.20.58.80">
    <property type="entry name" value="Phosphotransferase system, lactose/cellobiose-type IIA subunit"/>
    <property type="match status" value="1"/>
</dbReference>
<dbReference type="EMBL" id="JBGBPQ010000003">
    <property type="protein sequence ID" value="KAL1526494.1"/>
    <property type="molecule type" value="Genomic_DNA"/>
</dbReference>
<gene>
    <name evidence="11" type="ORF">AB1Y20_015204</name>
</gene>
<name>A0AB34K1V1_PRYPA</name>
<feature type="domain" description="MPN" evidence="10">
    <location>
        <begin position="448"/>
        <end position="580"/>
    </location>
</feature>
<evidence type="ECO:0000256" key="2">
    <source>
        <dbReference type="ARBA" id="ARBA00010981"/>
    </source>
</evidence>
<keyword evidence="3" id="KW-0645">Protease</keyword>
<feature type="compositionally biased region" description="Pro residues" evidence="9">
    <location>
        <begin position="229"/>
        <end position="241"/>
    </location>
</feature>
<dbReference type="InterPro" id="IPR000555">
    <property type="entry name" value="JAMM/MPN+_dom"/>
</dbReference>
<feature type="region of interest" description="Disordered" evidence="9">
    <location>
        <begin position="388"/>
        <end position="425"/>
    </location>
</feature>
<feature type="region of interest" description="Disordered" evidence="9">
    <location>
        <begin position="282"/>
        <end position="328"/>
    </location>
</feature>
<comment type="caution">
    <text evidence="11">The sequence shown here is derived from an EMBL/GenBank/DDBJ whole genome shotgun (WGS) entry which is preliminary data.</text>
</comment>
<dbReference type="CDD" id="cd08066">
    <property type="entry name" value="MPN_AMSH_like"/>
    <property type="match status" value="1"/>
</dbReference>
<dbReference type="SMART" id="SM00232">
    <property type="entry name" value="JAB_MPN"/>
    <property type="match status" value="1"/>
</dbReference>
<dbReference type="Pfam" id="PF01398">
    <property type="entry name" value="JAB"/>
    <property type="match status" value="1"/>
</dbReference>